<sequence>MTVRRDMTTLEANVFSQILNGTCEEPIPANHIRGRLGIGKRRLENTVESLRVNFRVPIVAKKFNPNGYYIPRNEEERIEGLGPYKRQILTEQKNLSIIQSIDLDDFWGMTNVF</sequence>
<organism evidence="1">
    <name type="scientific">Siphoviridae sp. ctM4S20</name>
    <dbReference type="NCBI Taxonomy" id="2825458"/>
    <lineage>
        <taxon>Viruses</taxon>
        <taxon>Duplodnaviria</taxon>
        <taxon>Heunggongvirae</taxon>
        <taxon>Uroviricota</taxon>
        <taxon>Caudoviricetes</taxon>
    </lineage>
</organism>
<reference evidence="1" key="1">
    <citation type="journal article" date="2021" name="Proc. Natl. Acad. Sci. U.S.A.">
        <title>A Catalog of Tens of Thousands of Viruses from Human Metagenomes Reveals Hidden Associations with Chronic Diseases.</title>
        <authorList>
            <person name="Tisza M.J."/>
            <person name="Buck C.B."/>
        </authorList>
    </citation>
    <scope>NUCLEOTIDE SEQUENCE</scope>
    <source>
        <strain evidence="1">CtM4S20</strain>
    </source>
</reference>
<dbReference type="EMBL" id="BK015356">
    <property type="protein sequence ID" value="DAE02954.1"/>
    <property type="molecule type" value="Genomic_DNA"/>
</dbReference>
<protein>
    <submittedName>
        <fullName evidence="1">Uncharacterized protein</fullName>
    </submittedName>
</protein>
<accession>A0A8S5P7J1</accession>
<evidence type="ECO:0000313" key="1">
    <source>
        <dbReference type="EMBL" id="DAE02954.1"/>
    </source>
</evidence>
<name>A0A8S5P7J1_9CAUD</name>
<proteinExistence type="predicted"/>